<dbReference type="EMBL" id="JAROKS010000291">
    <property type="protein sequence ID" value="KAK1784325.1"/>
    <property type="molecule type" value="Genomic_DNA"/>
</dbReference>
<dbReference type="AlphaFoldDB" id="A0AAD8YR75"/>
<keyword evidence="4" id="KW-1133">Transmembrane helix</keyword>
<sequence>RKTQLRRATERSRGGAGVHKPQALAPDMDNESQYSGYSYKSSHSRSSRKHRDRRDRHRSKSRDSRGDKSVTIQAPGEALLDTESTRGDDRVRVFTSYLVQPGKPFHYSFRP</sequence>
<comment type="similarity">
    <text evidence="6">Belongs to the Vang family.</text>
</comment>
<organism evidence="8 9">
    <name type="scientific">Electrophorus voltai</name>
    <dbReference type="NCBI Taxonomy" id="2609070"/>
    <lineage>
        <taxon>Eukaryota</taxon>
        <taxon>Metazoa</taxon>
        <taxon>Chordata</taxon>
        <taxon>Craniata</taxon>
        <taxon>Vertebrata</taxon>
        <taxon>Euteleostomi</taxon>
        <taxon>Actinopterygii</taxon>
        <taxon>Neopterygii</taxon>
        <taxon>Teleostei</taxon>
        <taxon>Ostariophysi</taxon>
        <taxon>Gymnotiformes</taxon>
        <taxon>Gymnotoidei</taxon>
        <taxon>Gymnotidae</taxon>
        <taxon>Electrophorus</taxon>
    </lineage>
</organism>
<feature type="non-terminal residue" evidence="8">
    <location>
        <position position="1"/>
    </location>
</feature>
<dbReference type="Proteomes" id="UP001239994">
    <property type="component" value="Unassembled WGS sequence"/>
</dbReference>
<keyword evidence="3" id="KW-0812">Transmembrane</keyword>
<dbReference type="InterPro" id="IPR009539">
    <property type="entry name" value="VANGL"/>
</dbReference>
<keyword evidence="9" id="KW-1185">Reference proteome</keyword>
<evidence type="ECO:0000256" key="7">
    <source>
        <dbReference type="SAM" id="MobiDB-lite"/>
    </source>
</evidence>
<comment type="subcellular location">
    <subcellularLocation>
        <location evidence="1">Cell membrane</location>
        <topology evidence="1">Multi-pass membrane protein</topology>
    </subcellularLocation>
</comment>
<evidence type="ECO:0000256" key="1">
    <source>
        <dbReference type="ARBA" id="ARBA00004651"/>
    </source>
</evidence>
<dbReference type="PANTHER" id="PTHR20886">
    <property type="entry name" value="VANG-LIKE PROTEIN"/>
    <property type="match status" value="1"/>
</dbReference>
<accession>A0AAD8YR75</accession>
<evidence type="ECO:0000256" key="6">
    <source>
        <dbReference type="ARBA" id="ARBA00025718"/>
    </source>
</evidence>
<evidence type="ECO:0000256" key="5">
    <source>
        <dbReference type="ARBA" id="ARBA00023136"/>
    </source>
</evidence>
<gene>
    <name evidence="8" type="ORF">P4O66_019102</name>
</gene>
<feature type="compositionally biased region" description="Basic residues" evidence="7">
    <location>
        <begin position="42"/>
        <end position="60"/>
    </location>
</feature>
<name>A0AAD8YR75_9TELE</name>
<evidence type="ECO:0000256" key="2">
    <source>
        <dbReference type="ARBA" id="ARBA00022475"/>
    </source>
</evidence>
<dbReference type="GO" id="GO:0005886">
    <property type="term" value="C:plasma membrane"/>
    <property type="evidence" value="ECO:0007669"/>
    <property type="project" value="UniProtKB-SubCell"/>
</dbReference>
<proteinExistence type="inferred from homology"/>
<evidence type="ECO:0000256" key="3">
    <source>
        <dbReference type="ARBA" id="ARBA00022692"/>
    </source>
</evidence>
<keyword evidence="5" id="KW-0472">Membrane</keyword>
<keyword evidence="2" id="KW-1003">Cell membrane</keyword>
<protein>
    <submittedName>
        <fullName evidence="8">Uncharacterized protein</fullName>
    </submittedName>
</protein>
<evidence type="ECO:0000313" key="9">
    <source>
        <dbReference type="Proteomes" id="UP001239994"/>
    </source>
</evidence>
<comment type="caution">
    <text evidence="8">The sequence shown here is derived from an EMBL/GenBank/DDBJ whole genome shotgun (WGS) entry which is preliminary data.</text>
</comment>
<evidence type="ECO:0000256" key="4">
    <source>
        <dbReference type="ARBA" id="ARBA00022989"/>
    </source>
</evidence>
<evidence type="ECO:0000313" key="8">
    <source>
        <dbReference type="EMBL" id="KAK1784325.1"/>
    </source>
</evidence>
<feature type="region of interest" description="Disordered" evidence="7">
    <location>
        <begin position="1"/>
        <end position="86"/>
    </location>
</feature>
<reference evidence="8" key="1">
    <citation type="submission" date="2023-03" db="EMBL/GenBank/DDBJ databases">
        <title>Electrophorus voltai genome.</title>
        <authorList>
            <person name="Bian C."/>
        </authorList>
    </citation>
    <scope>NUCLEOTIDE SEQUENCE</scope>
    <source>
        <strain evidence="8">CB-2022</strain>
        <tissue evidence="8">Muscle</tissue>
    </source>
</reference>